<evidence type="ECO:0000256" key="2">
    <source>
        <dbReference type="ARBA" id="ARBA00022840"/>
    </source>
</evidence>
<keyword evidence="2" id="KW-0067">ATP-binding</keyword>
<keyword evidence="6" id="KW-1185">Reference proteome</keyword>
<dbReference type="Proteomes" id="UP000247702">
    <property type="component" value="Unassembled WGS sequence"/>
</dbReference>
<name>A0A2Z6QZV8_9GLOM</name>
<dbReference type="Pfam" id="PF07714">
    <property type="entry name" value="PK_Tyr_Ser-Thr"/>
    <property type="match status" value="1"/>
</dbReference>
<organism evidence="4 6">
    <name type="scientific">Rhizophagus clarus</name>
    <dbReference type="NCBI Taxonomy" id="94130"/>
    <lineage>
        <taxon>Eukaryota</taxon>
        <taxon>Fungi</taxon>
        <taxon>Fungi incertae sedis</taxon>
        <taxon>Mucoromycota</taxon>
        <taxon>Glomeromycotina</taxon>
        <taxon>Glomeromycetes</taxon>
        <taxon>Glomerales</taxon>
        <taxon>Glomeraceae</taxon>
        <taxon>Rhizophagus</taxon>
    </lineage>
</organism>
<dbReference type="OrthoDB" id="4062651at2759"/>
<keyword evidence="5" id="KW-0418">Kinase</keyword>
<dbReference type="GO" id="GO:0004672">
    <property type="term" value="F:protein kinase activity"/>
    <property type="evidence" value="ECO:0007669"/>
    <property type="project" value="InterPro"/>
</dbReference>
<dbReference type="SUPFAM" id="SSF56112">
    <property type="entry name" value="Protein kinase-like (PK-like)"/>
    <property type="match status" value="1"/>
</dbReference>
<dbReference type="InterPro" id="IPR011009">
    <property type="entry name" value="Kinase-like_dom_sf"/>
</dbReference>
<reference evidence="5" key="2">
    <citation type="submission" date="2019-10" db="EMBL/GenBank/DDBJ databases">
        <title>Conservation and host-specific expression of non-tandemly repeated heterogenous ribosome RNA gene in arbuscular mycorrhizal fungi.</title>
        <authorList>
            <person name="Maeda T."/>
            <person name="Kobayashi Y."/>
            <person name="Nakagawa T."/>
            <person name="Ezawa T."/>
            <person name="Yamaguchi K."/>
            <person name="Bino T."/>
            <person name="Nishimoto Y."/>
            <person name="Shigenobu S."/>
            <person name="Kawaguchi M."/>
        </authorList>
    </citation>
    <scope>NUCLEOTIDE SEQUENCE</scope>
    <source>
        <strain evidence="5">HR1</strain>
    </source>
</reference>
<dbReference type="GO" id="GO:0097527">
    <property type="term" value="P:necroptotic signaling pathway"/>
    <property type="evidence" value="ECO:0007669"/>
    <property type="project" value="TreeGrafter"/>
</dbReference>
<dbReference type="GO" id="GO:0005524">
    <property type="term" value="F:ATP binding"/>
    <property type="evidence" value="ECO:0007669"/>
    <property type="project" value="UniProtKB-KW"/>
</dbReference>
<evidence type="ECO:0000313" key="5">
    <source>
        <dbReference type="EMBL" id="GES72934.1"/>
    </source>
</evidence>
<evidence type="ECO:0000256" key="1">
    <source>
        <dbReference type="ARBA" id="ARBA00022741"/>
    </source>
</evidence>
<dbReference type="PANTHER" id="PTHR44329">
    <property type="entry name" value="SERINE/THREONINE-PROTEIN KINASE TNNI3K-RELATED"/>
    <property type="match status" value="1"/>
</dbReference>
<feature type="domain" description="Protein kinase" evidence="3">
    <location>
        <begin position="101"/>
        <end position="394"/>
    </location>
</feature>
<proteinExistence type="predicted"/>
<dbReference type="InterPro" id="IPR051681">
    <property type="entry name" value="Ser/Thr_Kinases-Pseudokinases"/>
</dbReference>
<dbReference type="PROSITE" id="PS50011">
    <property type="entry name" value="PROTEIN_KINASE_DOM"/>
    <property type="match status" value="1"/>
</dbReference>
<dbReference type="InterPro" id="IPR000719">
    <property type="entry name" value="Prot_kinase_dom"/>
</dbReference>
<keyword evidence="5" id="KW-0808">Transferase</keyword>
<gene>
    <name evidence="5" type="ORF">RCL2_000047700</name>
    <name evidence="4" type="ORF">RclHR1_00230030</name>
</gene>
<comment type="caution">
    <text evidence="4">The sequence shown here is derived from an EMBL/GenBank/DDBJ whole genome shotgun (WGS) entry which is preliminary data.</text>
</comment>
<dbReference type="PANTHER" id="PTHR44329:SF298">
    <property type="entry name" value="MIXED LINEAGE KINASE DOMAIN-LIKE PROTEIN"/>
    <property type="match status" value="1"/>
</dbReference>
<evidence type="ECO:0000313" key="4">
    <source>
        <dbReference type="EMBL" id="GBB94152.1"/>
    </source>
</evidence>
<evidence type="ECO:0000313" key="6">
    <source>
        <dbReference type="Proteomes" id="UP000247702"/>
    </source>
</evidence>
<evidence type="ECO:0000259" key="3">
    <source>
        <dbReference type="PROSITE" id="PS50011"/>
    </source>
</evidence>
<reference evidence="4 6" key="1">
    <citation type="submission" date="2017-11" db="EMBL/GenBank/DDBJ databases">
        <title>The genome of Rhizophagus clarus HR1 reveals common genetic basis of auxotrophy among arbuscular mycorrhizal fungi.</title>
        <authorList>
            <person name="Kobayashi Y."/>
        </authorList>
    </citation>
    <scope>NUCLEOTIDE SEQUENCE [LARGE SCALE GENOMIC DNA]</scope>
    <source>
        <strain evidence="4 6">HR1</strain>
    </source>
</reference>
<protein>
    <submittedName>
        <fullName evidence="5">Kinase-like domain-containing protein</fullName>
    </submittedName>
</protein>
<dbReference type="EMBL" id="BEXD01001446">
    <property type="protein sequence ID" value="GBB94152.1"/>
    <property type="molecule type" value="Genomic_DNA"/>
</dbReference>
<dbReference type="Gene3D" id="1.10.510.10">
    <property type="entry name" value="Transferase(Phosphotransferase) domain 1"/>
    <property type="match status" value="1"/>
</dbReference>
<dbReference type="Proteomes" id="UP000615446">
    <property type="component" value="Unassembled WGS sequence"/>
</dbReference>
<keyword evidence="1" id="KW-0547">Nucleotide-binding</keyword>
<dbReference type="EMBL" id="BLAL01000004">
    <property type="protein sequence ID" value="GES72934.1"/>
    <property type="molecule type" value="Genomic_DNA"/>
</dbReference>
<sequence>MGNSLTSINNSQYINIPIPRNLPTTSLQPQSFFSPGSSSNQPSLHCKHVQKYLDIDGWCKKCTMKSVNTGHQGLDKLIRHTQSKSSSWTDAFLEWIPFESFRDIQKIGDGGFGVVYRATWIQGRRKDRLKGKKGRNNKMQDMRTSPINVTLKCIKNSQEMSDEYLKKLKSYYKSSLIQSRKRMQQLLKFYGISQDPSTGEYILVTQYAIHGSLRLLLHRHFSSFRWTEKIWWLCDIISNLLTLHKAGIVHGNIHSGNVLQIGDLTRETTSALSDTGLNYPASPSFYGTETFTTNVYGVLPYLAPEVILGKGVSKRSDIYSIGILMIEILTGIPPFSHRPHDDKLALEICQGLRPELAEGTPKVYGELAKHCCCTDPSMRPTAKQLLYIFNHWWSLMNTDESEIYQIKNSFLSADKLIPDIIEEKRIMAIKSDEAIYTSRLLQFQNVLDRRNISNYSTSGSTTNYEGIITNNESISSSQFLLLDLNLPDITIDL</sequence>
<accession>A0A2Z6QZV8</accession>
<dbReference type="AlphaFoldDB" id="A0A2Z6QZV8"/>
<dbReference type="InterPro" id="IPR001245">
    <property type="entry name" value="Ser-Thr/Tyr_kinase_cat_dom"/>
</dbReference>